<gene>
    <name evidence="2" type="ORF">E2C01_078458</name>
</gene>
<reference evidence="2 3" key="1">
    <citation type="submission" date="2019-05" db="EMBL/GenBank/DDBJ databases">
        <title>Another draft genome of Portunus trituberculatus and its Hox gene families provides insights of decapod evolution.</title>
        <authorList>
            <person name="Jeong J.-H."/>
            <person name="Song I."/>
            <person name="Kim S."/>
            <person name="Choi T."/>
            <person name="Kim D."/>
            <person name="Ryu S."/>
            <person name="Kim W."/>
        </authorList>
    </citation>
    <scope>NUCLEOTIDE SEQUENCE [LARGE SCALE GENOMIC DNA]</scope>
    <source>
        <tissue evidence="2">Muscle</tissue>
    </source>
</reference>
<organism evidence="2 3">
    <name type="scientific">Portunus trituberculatus</name>
    <name type="common">Swimming crab</name>
    <name type="synonym">Neptunus trituberculatus</name>
    <dbReference type="NCBI Taxonomy" id="210409"/>
    <lineage>
        <taxon>Eukaryota</taxon>
        <taxon>Metazoa</taxon>
        <taxon>Ecdysozoa</taxon>
        <taxon>Arthropoda</taxon>
        <taxon>Crustacea</taxon>
        <taxon>Multicrustacea</taxon>
        <taxon>Malacostraca</taxon>
        <taxon>Eumalacostraca</taxon>
        <taxon>Eucarida</taxon>
        <taxon>Decapoda</taxon>
        <taxon>Pleocyemata</taxon>
        <taxon>Brachyura</taxon>
        <taxon>Eubrachyura</taxon>
        <taxon>Portunoidea</taxon>
        <taxon>Portunidae</taxon>
        <taxon>Portuninae</taxon>
        <taxon>Portunus</taxon>
    </lineage>
</organism>
<keyword evidence="3" id="KW-1185">Reference proteome</keyword>
<evidence type="ECO:0000313" key="2">
    <source>
        <dbReference type="EMBL" id="MPC83742.1"/>
    </source>
</evidence>
<feature type="region of interest" description="Disordered" evidence="1">
    <location>
        <begin position="66"/>
        <end position="90"/>
    </location>
</feature>
<comment type="caution">
    <text evidence="2">The sequence shown here is derived from an EMBL/GenBank/DDBJ whole genome shotgun (WGS) entry which is preliminary data.</text>
</comment>
<protein>
    <submittedName>
        <fullName evidence="2">Uncharacterized protein</fullName>
    </submittedName>
</protein>
<dbReference type="AlphaFoldDB" id="A0A5B7IIU0"/>
<feature type="region of interest" description="Disordered" evidence="1">
    <location>
        <begin position="1"/>
        <end position="32"/>
    </location>
</feature>
<evidence type="ECO:0000256" key="1">
    <source>
        <dbReference type="SAM" id="MobiDB-lite"/>
    </source>
</evidence>
<dbReference type="EMBL" id="VSRR010063355">
    <property type="protein sequence ID" value="MPC83742.1"/>
    <property type="molecule type" value="Genomic_DNA"/>
</dbReference>
<sequence length="105" mass="11966">MQRLSDQTGHTHLPRSYPRSHLPLPTSPEPHPLHFTLTLTLSHSILTHSQLITPVAHPAPLLHLGVDGNNNEYKGEGIGKEQSRRRKELRRKTQGMNYFVSLIYD</sequence>
<feature type="compositionally biased region" description="Polar residues" evidence="1">
    <location>
        <begin position="1"/>
        <end position="10"/>
    </location>
</feature>
<evidence type="ECO:0000313" key="3">
    <source>
        <dbReference type="Proteomes" id="UP000324222"/>
    </source>
</evidence>
<accession>A0A5B7IIU0</accession>
<dbReference type="Proteomes" id="UP000324222">
    <property type="component" value="Unassembled WGS sequence"/>
</dbReference>
<name>A0A5B7IIU0_PORTR</name>
<proteinExistence type="predicted"/>
<feature type="compositionally biased region" description="Basic and acidic residues" evidence="1">
    <location>
        <begin position="73"/>
        <end position="82"/>
    </location>
</feature>